<dbReference type="AlphaFoldDB" id="A0A0W8BW56"/>
<dbReference type="EMBL" id="LNFO01005908">
    <property type="protein sequence ID" value="KUF76061.1"/>
    <property type="molecule type" value="Genomic_DNA"/>
</dbReference>
<feature type="compositionally biased region" description="Low complexity" evidence="1">
    <location>
        <begin position="1"/>
        <end position="14"/>
    </location>
</feature>
<dbReference type="OrthoDB" id="126603at2759"/>
<name>A0A0W8BW56_PHYNI</name>
<feature type="region of interest" description="Disordered" evidence="1">
    <location>
        <begin position="1"/>
        <end position="96"/>
    </location>
</feature>
<feature type="compositionally biased region" description="Polar residues" evidence="1">
    <location>
        <begin position="28"/>
        <end position="37"/>
    </location>
</feature>
<dbReference type="Proteomes" id="UP000052943">
    <property type="component" value="Unassembled WGS sequence"/>
</dbReference>
<proteinExistence type="predicted"/>
<sequence>MAAATDGGSSAAASPAPPYIQGAGATESPLSPSTHQLPTRSSPTCPRPARRTPPSSSSSSARVSPYPLRVRTPPQTASTPQASRGHRPRVSIDDLPDEGDQHFLRLVVEPIVKSTVGQRDATGRHLEIFAASGASFADIMHKLWEKFSGNIKGQAVKTDDTWSLETPTEASWSSVMQLKSNGRIASATKTPELWNKWIVDQKNNPVTLSIYEYGQAVSNARLLEEFLQACIRPQNTDRSGAAAENVMRDMIEQLQEIWGNTYQASAVTWRMWANDIMRNLDRSTWARAVFDAPPTRLERYLGPSDGLVHEHLTRLTRSTRVALDTVNFALADNAELTRDWEAFGRRLECHKRALEARKETLEGYLADVPLPAAAEVRDPLPTMQNIEDTEHQE</sequence>
<evidence type="ECO:0000256" key="1">
    <source>
        <dbReference type="SAM" id="MobiDB-lite"/>
    </source>
</evidence>
<feature type="compositionally biased region" description="Polar residues" evidence="1">
    <location>
        <begin position="73"/>
        <end position="82"/>
    </location>
</feature>
<gene>
    <name evidence="2" type="ORF">AM587_10011353</name>
</gene>
<comment type="caution">
    <text evidence="2">The sequence shown here is derived from an EMBL/GenBank/DDBJ whole genome shotgun (WGS) entry which is preliminary data.</text>
</comment>
<evidence type="ECO:0000313" key="2">
    <source>
        <dbReference type="EMBL" id="KUF76061.1"/>
    </source>
</evidence>
<reference evidence="2 3" key="1">
    <citation type="submission" date="2015-11" db="EMBL/GenBank/DDBJ databases">
        <title>Genomes and virulence difference between two physiological races of Phytophthora nicotianae.</title>
        <authorList>
            <person name="Liu H."/>
            <person name="Ma X."/>
            <person name="Yu H."/>
            <person name="Fang D."/>
            <person name="Li Y."/>
            <person name="Wang X."/>
            <person name="Wang W."/>
            <person name="Dong Y."/>
            <person name="Xiao B."/>
        </authorList>
    </citation>
    <scope>NUCLEOTIDE SEQUENCE [LARGE SCALE GENOMIC DNA]</scope>
    <source>
        <strain evidence="3">race 0</strain>
    </source>
</reference>
<feature type="compositionally biased region" description="Low complexity" evidence="1">
    <location>
        <begin position="52"/>
        <end position="65"/>
    </location>
</feature>
<protein>
    <submittedName>
        <fullName evidence="2">Uncharacterized protein</fullName>
    </submittedName>
</protein>
<accession>A0A0W8BW56</accession>
<evidence type="ECO:0000313" key="3">
    <source>
        <dbReference type="Proteomes" id="UP000052943"/>
    </source>
</evidence>
<organism evidence="2 3">
    <name type="scientific">Phytophthora nicotianae</name>
    <name type="common">Potato buckeye rot agent</name>
    <name type="synonym">Phytophthora parasitica</name>
    <dbReference type="NCBI Taxonomy" id="4792"/>
    <lineage>
        <taxon>Eukaryota</taxon>
        <taxon>Sar</taxon>
        <taxon>Stramenopiles</taxon>
        <taxon>Oomycota</taxon>
        <taxon>Peronosporomycetes</taxon>
        <taxon>Peronosporales</taxon>
        <taxon>Peronosporaceae</taxon>
        <taxon>Phytophthora</taxon>
    </lineage>
</organism>